<evidence type="ECO:0000313" key="3">
    <source>
        <dbReference type="EMBL" id="ALU91941.1"/>
    </source>
</evidence>
<dbReference type="PANTHER" id="PTHR43156">
    <property type="entry name" value="STAGE II SPORULATION PROTEIN E-RELATED"/>
    <property type="match status" value="1"/>
</dbReference>
<feature type="domain" description="PPM-type phosphatase" evidence="2">
    <location>
        <begin position="174"/>
        <end position="387"/>
    </location>
</feature>
<name>A0A0U3BQ43_STRGL</name>
<keyword evidence="1" id="KW-0378">Hydrolase</keyword>
<evidence type="ECO:0000259" key="2">
    <source>
        <dbReference type="SMART" id="SM00331"/>
    </source>
</evidence>
<dbReference type="GO" id="GO:0016791">
    <property type="term" value="F:phosphatase activity"/>
    <property type="evidence" value="ECO:0007669"/>
    <property type="project" value="TreeGrafter"/>
</dbReference>
<dbReference type="SMART" id="SM00331">
    <property type="entry name" value="PP2C_SIG"/>
    <property type="match status" value="1"/>
</dbReference>
<dbReference type="InterPro" id="IPR001932">
    <property type="entry name" value="PPM-type_phosphatase-like_dom"/>
</dbReference>
<reference evidence="3 4" key="1">
    <citation type="journal article" date="2012" name="J. Bacteriol.">
        <title>Draft genome sequence of Streptomyces globisporus C-1027, which produces an antitumor antibiotic consisting of a nine-membered enediyne with a chromoprotein.</title>
        <authorList>
            <person name="Wang L."/>
            <person name="Wang S."/>
            <person name="He Q."/>
            <person name="Yu T."/>
            <person name="Li Q."/>
            <person name="Hong B."/>
        </authorList>
    </citation>
    <scope>NUCLEOTIDE SEQUENCE [LARGE SCALE GENOMIC DNA]</scope>
    <source>
        <strain evidence="3 4">C-1027</strain>
    </source>
</reference>
<dbReference type="PANTHER" id="PTHR43156:SF2">
    <property type="entry name" value="STAGE II SPORULATION PROTEIN E"/>
    <property type="match status" value="1"/>
</dbReference>
<accession>A0A0U3BQ43</accession>
<dbReference type="InterPro" id="IPR052016">
    <property type="entry name" value="Bact_Sigma-Reg"/>
</dbReference>
<sequence>MERSSLVERALREAAPHEIFDVIRSVIERRHGALAVDLLLADYAMTELQPIGVLPHTRAPVPVSDSAPGRAFGAQEPHYVHDRSASTVSAYLPVSVRGDRLGILSVELPAAEGEGPDRQVLADLQHCADALAHEVVVAERDTDLFLQARRVERLTLAAEMQWQLLPGRSCSRPEYSLGGQLEPAYAIFGDSFDWSASADDLYVTVSNGMGEGIDAALLTNLCVNALRNARRAGLSLSDQAYLADQAVYGQHRGDQYLSTLLLRFHLPTGEVEAIDAGSPRMWRVRKGVVEPVELEAQMPLGMFEDTDYIAQRFRVEPGDRLLFISDGVYDALSPAGEKYSNRALAASINSTRLLPAPQVPRVMLQELLGHRGSGPAADDSLVMCLDWHGAPARTADTSAGQEQV</sequence>
<dbReference type="EMBL" id="CP013738">
    <property type="protein sequence ID" value="ALU91941.1"/>
    <property type="molecule type" value="Genomic_DNA"/>
</dbReference>
<dbReference type="Gene3D" id="3.60.40.10">
    <property type="entry name" value="PPM-type phosphatase domain"/>
    <property type="match status" value="1"/>
</dbReference>
<proteinExistence type="predicted"/>
<dbReference type="Proteomes" id="UP000064183">
    <property type="component" value="Chromosome"/>
</dbReference>
<dbReference type="STRING" id="1172567.WQO_00270"/>
<dbReference type="SUPFAM" id="SSF81606">
    <property type="entry name" value="PP2C-like"/>
    <property type="match status" value="1"/>
</dbReference>
<organism evidence="3 4">
    <name type="scientific">Streptomyces globisporus C-1027</name>
    <dbReference type="NCBI Taxonomy" id="1172567"/>
    <lineage>
        <taxon>Bacteria</taxon>
        <taxon>Bacillati</taxon>
        <taxon>Actinomycetota</taxon>
        <taxon>Actinomycetes</taxon>
        <taxon>Kitasatosporales</taxon>
        <taxon>Streptomycetaceae</taxon>
        <taxon>Streptomyces</taxon>
    </lineage>
</organism>
<dbReference type="Pfam" id="PF07228">
    <property type="entry name" value="SpoIIE"/>
    <property type="match status" value="1"/>
</dbReference>
<evidence type="ECO:0000256" key="1">
    <source>
        <dbReference type="ARBA" id="ARBA00022801"/>
    </source>
</evidence>
<dbReference type="AlphaFoldDB" id="A0A0U3BQ43"/>
<protein>
    <submittedName>
        <fullName evidence="3">Phosphatase</fullName>
    </submittedName>
</protein>
<evidence type="ECO:0000313" key="4">
    <source>
        <dbReference type="Proteomes" id="UP000064183"/>
    </source>
</evidence>
<dbReference type="InterPro" id="IPR036457">
    <property type="entry name" value="PPM-type-like_dom_sf"/>
</dbReference>
<dbReference type="KEGG" id="sgb:WQO_00270"/>
<gene>
    <name evidence="3" type="ORF">WQO_00270</name>
</gene>